<dbReference type="PANTHER" id="PTHR45532:SF1">
    <property type="entry name" value="WD REPEAT-CONTAINING PROTEIN 97"/>
    <property type="match status" value="1"/>
</dbReference>
<feature type="repeat" description="WD" evidence="1">
    <location>
        <begin position="223"/>
        <end position="258"/>
    </location>
</feature>
<reference evidence="3" key="1">
    <citation type="submission" date="2020-05" db="EMBL/GenBank/DDBJ databases">
        <title>Phylogenomic resolution of chytrid fungi.</title>
        <authorList>
            <person name="Stajich J.E."/>
            <person name="Amses K."/>
            <person name="Simmons R."/>
            <person name="Seto K."/>
            <person name="Myers J."/>
            <person name="Bonds A."/>
            <person name="Quandt C.A."/>
            <person name="Barry K."/>
            <person name="Liu P."/>
            <person name="Grigoriev I."/>
            <person name="Longcore J.E."/>
            <person name="James T.Y."/>
        </authorList>
    </citation>
    <scope>NUCLEOTIDE SEQUENCE</scope>
    <source>
        <strain evidence="3">JEL0513</strain>
    </source>
</reference>
<organism evidence="3 4">
    <name type="scientific">Physocladia obscura</name>
    <dbReference type="NCBI Taxonomy" id="109957"/>
    <lineage>
        <taxon>Eukaryota</taxon>
        <taxon>Fungi</taxon>
        <taxon>Fungi incertae sedis</taxon>
        <taxon>Chytridiomycota</taxon>
        <taxon>Chytridiomycota incertae sedis</taxon>
        <taxon>Chytridiomycetes</taxon>
        <taxon>Chytridiales</taxon>
        <taxon>Chytriomycetaceae</taxon>
        <taxon>Physocladia</taxon>
    </lineage>
</organism>
<sequence length="1070" mass="120970">MKAIGMQRRILARSDDDIIRIISPISGKVITTCLPLFDMAKVQDFAYSASAKTGEIWIIKSNVNPCVVVDIWRRTNNGEDICCFCVIEGLIKDHMFDQEYFSDSFSVLASGTKNGQLLIYNLVGEVVQRQQLHFGKITCVENNPEKNLLITAGEDHVINIIHVDPNSNDFFKLKMSIQTGQIPRKLSFGKENICVAYENFSMAMFDFDIQTETWSRVDKYNKSDEHVDQITAICHVPQLDIFITASQDSTIKIWDLQSTLIRELQFHSPIKTICIANSRGDLLLDQESRIDIINHASYLPASYLKIAENTVPDSVEQLEEELVEFVEDFNHKINFSSSHIEAPESLGGIDLCSLDGLKHQEHRMHLNTINFAVSETDEIKMKTKLRLKFFERPLPCIEKTQWQQDSFYDMLPISNISLNECDPVALDARDFDATRWGADEIRIVHQVEDTLPLYILSELLPGTPDSADIESAIEAMSEISIFREASVIPLETLPKVAVEESRRESIFEQLKLAIAPDGEIPNSILSSKIQKWKDTHPDRIGHLSFAECVNLIVSKSKAIKARKKLASKQSVDEDATKKKSDFKNKIQEMLKKKQEEDQIAAKKAAEAEESTTQQLQQQERLEKNSDEITQGDSSENLKSASHSTSRGKNLHSKLVILNSHKEKVTQEEHYPKIIDQGLKNSWFPIDEVFYPQIEKIQSIYVKKDKHKEEELRKLRIEPSPENVILILLETFKKQQSASIKAEIFKYIAWIFEEFGIRDTTLLVRTFCRFLQANPYVDLEFDERKLRETIINYLPKFGLAQVELLPSLFMQLLSPVDSTKDCALNTLCGIGLFDDLFQYFIVKLKILEEATREAFFVEAAETNATRAKAKAEAKSRLLSVGNDLKVTPPGGMVRQRSISPGGFQALSVSQPGQSPALEFRNTIMSWLRKSLRKYLIRTAKDEETLQKLLESNDSGLVDRNKTNIAEKEKEDKEMCALREREMKDQIKAAAIAAAAAAASIKHQVSKNNTTKKGHSRKSFAEAKVKEVLIPGVNKGKRLSIPIHGPAAANLAAASKRPASANSIHPNSKSNK</sequence>
<name>A0AAD5T342_9FUNG</name>
<dbReference type="InterPro" id="IPR015943">
    <property type="entry name" value="WD40/YVTN_repeat-like_dom_sf"/>
</dbReference>
<dbReference type="Proteomes" id="UP001211907">
    <property type="component" value="Unassembled WGS sequence"/>
</dbReference>
<evidence type="ECO:0000313" key="3">
    <source>
        <dbReference type="EMBL" id="KAJ3127432.1"/>
    </source>
</evidence>
<accession>A0AAD5T342</accession>
<dbReference type="InterPro" id="IPR001680">
    <property type="entry name" value="WD40_rpt"/>
</dbReference>
<dbReference type="SMART" id="SM00320">
    <property type="entry name" value="WD40"/>
    <property type="match status" value="2"/>
</dbReference>
<dbReference type="EMBL" id="JADGJH010000511">
    <property type="protein sequence ID" value="KAJ3127432.1"/>
    <property type="molecule type" value="Genomic_DNA"/>
</dbReference>
<dbReference type="PANTHER" id="PTHR45532">
    <property type="entry name" value="WD REPEAT-CONTAINING PROTEIN 97"/>
    <property type="match status" value="1"/>
</dbReference>
<dbReference type="SUPFAM" id="SSF50978">
    <property type="entry name" value="WD40 repeat-like"/>
    <property type="match status" value="1"/>
</dbReference>
<proteinExistence type="predicted"/>
<gene>
    <name evidence="3" type="primary">WDR87_4</name>
    <name evidence="3" type="ORF">HK100_009760</name>
</gene>
<dbReference type="Gene3D" id="2.130.10.10">
    <property type="entry name" value="YVTN repeat-like/Quinoprotein amine dehydrogenase"/>
    <property type="match status" value="1"/>
</dbReference>
<dbReference type="PROSITE" id="PS50082">
    <property type="entry name" value="WD_REPEATS_2"/>
    <property type="match status" value="1"/>
</dbReference>
<feature type="compositionally biased region" description="Polar residues" evidence="2">
    <location>
        <begin position="627"/>
        <end position="647"/>
    </location>
</feature>
<protein>
    <submittedName>
        <fullName evidence="3">WD repeat-containing protein 87</fullName>
    </submittedName>
</protein>
<feature type="compositionally biased region" description="Polar residues" evidence="2">
    <location>
        <begin position="1058"/>
        <end position="1070"/>
    </location>
</feature>
<dbReference type="PROSITE" id="PS50294">
    <property type="entry name" value="WD_REPEATS_REGION"/>
    <property type="match status" value="1"/>
</dbReference>
<feature type="compositionally biased region" description="Basic and acidic residues" evidence="2">
    <location>
        <begin position="593"/>
        <end position="606"/>
    </location>
</feature>
<evidence type="ECO:0000256" key="1">
    <source>
        <dbReference type="PROSITE-ProRule" id="PRU00221"/>
    </source>
</evidence>
<evidence type="ECO:0000313" key="4">
    <source>
        <dbReference type="Proteomes" id="UP001211907"/>
    </source>
</evidence>
<dbReference type="InterPro" id="IPR036322">
    <property type="entry name" value="WD40_repeat_dom_sf"/>
</dbReference>
<keyword evidence="1" id="KW-0853">WD repeat</keyword>
<comment type="caution">
    <text evidence="3">The sequence shown here is derived from an EMBL/GenBank/DDBJ whole genome shotgun (WGS) entry which is preliminary data.</text>
</comment>
<dbReference type="Pfam" id="PF00400">
    <property type="entry name" value="WD40"/>
    <property type="match status" value="2"/>
</dbReference>
<dbReference type="AlphaFoldDB" id="A0AAD5T342"/>
<keyword evidence="4" id="KW-1185">Reference proteome</keyword>
<evidence type="ECO:0000256" key="2">
    <source>
        <dbReference type="SAM" id="MobiDB-lite"/>
    </source>
</evidence>
<feature type="region of interest" description="Disordered" evidence="2">
    <location>
        <begin position="1048"/>
        <end position="1070"/>
    </location>
</feature>
<feature type="region of interest" description="Disordered" evidence="2">
    <location>
        <begin position="593"/>
        <end position="651"/>
    </location>
</feature>